<comment type="caution">
    <text evidence="1">The sequence shown here is derived from an EMBL/GenBank/DDBJ whole genome shotgun (WGS) entry which is preliminary data.</text>
</comment>
<dbReference type="AlphaFoldDB" id="A0A8J2JVZ2"/>
<evidence type="ECO:0000313" key="2">
    <source>
        <dbReference type="Proteomes" id="UP000708208"/>
    </source>
</evidence>
<evidence type="ECO:0000313" key="1">
    <source>
        <dbReference type="EMBL" id="CAG7726344.1"/>
    </source>
</evidence>
<dbReference type="EMBL" id="CAJVCH010134293">
    <property type="protein sequence ID" value="CAG7726344.1"/>
    <property type="molecule type" value="Genomic_DNA"/>
</dbReference>
<dbReference type="Proteomes" id="UP000708208">
    <property type="component" value="Unassembled WGS sequence"/>
</dbReference>
<keyword evidence="2" id="KW-1185">Reference proteome</keyword>
<reference evidence="1" key="1">
    <citation type="submission" date="2021-06" db="EMBL/GenBank/DDBJ databases">
        <authorList>
            <person name="Hodson N. C."/>
            <person name="Mongue J. A."/>
            <person name="Jaron S. K."/>
        </authorList>
    </citation>
    <scope>NUCLEOTIDE SEQUENCE</scope>
</reference>
<name>A0A8J2JVZ2_9HEXA</name>
<accession>A0A8J2JVZ2</accession>
<organism evidence="1 2">
    <name type="scientific">Allacma fusca</name>
    <dbReference type="NCBI Taxonomy" id="39272"/>
    <lineage>
        <taxon>Eukaryota</taxon>
        <taxon>Metazoa</taxon>
        <taxon>Ecdysozoa</taxon>
        <taxon>Arthropoda</taxon>
        <taxon>Hexapoda</taxon>
        <taxon>Collembola</taxon>
        <taxon>Symphypleona</taxon>
        <taxon>Sminthuridae</taxon>
        <taxon>Allacma</taxon>
    </lineage>
</organism>
<sequence length="26" mass="2864">MVGSRADNCAVCTIFTLHRKKSLPDT</sequence>
<proteinExistence type="predicted"/>
<feature type="non-terminal residue" evidence="1">
    <location>
        <position position="1"/>
    </location>
</feature>
<gene>
    <name evidence="1" type="ORF">AFUS01_LOCUS15260</name>
</gene>
<protein>
    <submittedName>
        <fullName evidence="1">Uncharacterized protein</fullName>
    </submittedName>
</protein>